<accession>A0A0M0GE60</accession>
<gene>
    <name evidence="1" type="ORF">AF332_16295</name>
</gene>
<evidence type="ECO:0000313" key="1">
    <source>
        <dbReference type="EMBL" id="KON88210.1"/>
    </source>
</evidence>
<organism evidence="1 2">
    <name type="scientific">Sporosarcina globispora</name>
    <name type="common">Bacillus globisporus</name>
    <dbReference type="NCBI Taxonomy" id="1459"/>
    <lineage>
        <taxon>Bacteria</taxon>
        <taxon>Bacillati</taxon>
        <taxon>Bacillota</taxon>
        <taxon>Bacilli</taxon>
        <taxon>Bacillales</taxon>
        <taxon>Caryophanaceae</taxon>
        <taxon>Sporosarcina</taxon>
    </lineage>
</organism>
<reference evidence="2" key="1">
    <citation type="submission" date="2015-07" db="EMBL/GenBank/DDBJ databases">
        <title>Fjat-10036 dsm4.</title>
        <authorList>
            <person name="Liu B."/>
            <person name="Wang J."/>
            <person name="Zhu Y."/>
            <person name="Liu G."/>
            <person name="Chen Q."/>
            <person name="Chen Z."/>
            <person name="Lan J."/>
            <person name="Che J."/>
            <person name="Ge C."/>
            <person name="Shi H."/>
            <person name="Pan Z."/>
            <person name="Liu X."/>
        </authorList>
    </citation>
    <scope>NUCLEOTIDE SEQUENCE [LARGE SCALE GENOMIC DNA]</scope>
    <source>
        <strain evidence="2">DSM 4</strain>
    </source>
</reference>
<dbReference type="PATRIC" id="fig|1459.3.peg.3558"/>
<dbReference type="InterPro" id="IPR038765">
    <property type="entry name" value="Papain-like_cys_pep_sf"/>
</dbReference>
<sequence>MSNQKIYILLTDTGTLLTRLIKLYTKKPYNHASISMDPDLHEVYSFGRKTANNPFIGGFVKENIRGVFFRKARCAVISCSVTDVQLNKLKAFINKIESEKDDYCYNLLGLFAIMFNKQISRNKAFFCSQFVATVLQCCGIVQFRKPPNLITPHEFMEMEDFHVVFQGNLEKYYLDLDSQTKEVNTYISSHGQEQFGQKLAIS</sequence>
<dbReference type="SUPFAM" id="SSF54001">
    <property type="entry name" value="Cysteine proteinases"/>
    <property type="match status" value="1"/>
</dbReference>
<comment type="caution">
    <text evidence="1">The sequence shown here is derived from an EMBL/GenBank/DDBJ whole genome shotgun (WGS) entry which is preliminary data.</text>
</comment>
<dbReference type="AlphaFoldDB" id="A0A0M0GE60"/>
<keyword evidence="2" id="KW-1185">Reference proteome</keyword>
<proteinExistence type="predicted"/>
<dbReference type="EMBL" id="LGUF01000007">
    <property type="protein sequence ID" value="KON88210.1"/>
    <property type="molecule type" value="Genomic_DNA"/>
</dbReference>
<dbReference type="RefSeq" id="WP_053435581.1">
    <property type="nucleotide sequence ID" value="NZ_LGUF01000007.1"/>
</dbReference>
<dbReference type="Gene3D" id="3.90.1720.10">
    <property type="entry name" value="endopeptidase domain like (from Nostoc punctiforme)"/>
    <property type="match status" value="1"/>
</dbReference>
<protein>
    <submittedName>
        <fullName evidence="1">Uncharacterized protein</fullName>
    </submittedName>
</protein>
<dbReference type="OrthoDB" id="1645744at2"/>
<dbReference type="Proteomes" id="UP000037109">
    <property type="component" value="Unassembled WGS sequence"/>
</dbReference>
<name>A0A0M0GE60_SPOGL</name>
<evidence type="ECO:0000313" key="2">
    <source>
        <dbReference type="Proteomes" id="UP000037109"/>
    </source>
</evidence>